<dbReference type="OrthoDB" id="2837at2157"/>
<dbReference type="InterPro" id="IPR017896">
    <property type="entry name" value="4Fe4S_Fe-S-bd"/>
</dbReference>
<evidence type="ECO:0000256" key="4">
    <source>
        <dbReference type="ARBA" id="ARBA00023014"/>
    </source>
</evidence>
<dbReference type="PROSITE" id="PS00198">
    <property type="entry name" value="4FE4S_FER_1"/>
    <property type="match status" value="1"/>
</dbReference>
<dbReference type="InterPro" id="IPR007160">
    <property type="entry name" value="DUF362"/>
</dbReference>
<evidence type="ECO:0000256" key="3">
    <source>
        <dbReference type="ARBA" id="ARBA00023004"/>
    </source>
</evidence>
<evidence type="ECO:0000256" key="2">
    <source>
        <dbReference type="ARBA" id="ARBA00022723"/>
    </source>
</evidence>
<keyword evidence="2" id="KW-0479">Metal-binding</keyword>
<dbReference type="PANTHER" id="PTHR24960">
    <property type="entry name" value="PHOTOSYSTEM I IRON-SULFUR CENTER-RELATED"/>
    <property type="match status" value="1"/>
</dbReference>
<feature type="domain" description="4Fe-4S ferredoxin-type" evidence="5">
    <location>
        <begin position="337"/>
        <end position="366"/>
    </location>
</feature>
<dbReference type="PANTHER" id="PTHR24960:SF76">
    <property type="entry name" value="4FE-4S FERREDOXIN-TYPE DOMAIN-CONTAINING PROTEIN"/>
    <property type="match status" value="1"/>
</dbReference>
<sequence length="380" mass="40597">MNPGTQVSIVRCEDYSYAKEAVREAIDLVGGLGAIIFPGARVLLKPNLLAAALPEKAVTTHPSIVSAMCELVVEAGGIPIVGDGAGITHPGVTEEALDMSGIRDAAQKAGAEVLSFETSGYVVVDVPDPLHFSQLYIAKPVMDADVVISLPKLKTHELTLFTGSVKNMFGSIPLKLRKEAHMLAKKDLFSEAVVDIYSARVPHLALMDGVVGMEGNGPARGTPVDVGIVMASYDCVSLDVVSSKVIGLDPMDVPTNKAAIERGYGATDPEVLGVPIDDVSMKFRLSGTTLVGSAPLFLVRKLGKYFTIKPFINTSQCTLCGACVMNCSAHAIEQKDGRLKINNSKCILCYCCRELCPSNAVKMKRSFFARVLLKVRNRGR</sequence>
<dbReference type="Proteomes" id="UP000029859">
    <property type="component" value="Unassembled WGS sequence"/>
</dbReference>
<dbReference type="PROSITE" id="PS51379">
    <property type="entry name" value="4FE4S_FER_2"/>
    <property type="match status" value="2"/>
</dbReference>
<dbReference type="Pfam" id="PF04015">
    <property type="entry name" value="DUF362"/>
    <property type="match status" value="1"/>
</dbReference>
<proteinExistence type="predicted"/>
<organism evidence="6 7">
    <name type="scientific">Methanococcoides methylutens</name>
    <dbReference type="NCBI Taxonomy" id="2226"/>
    <lineage>
        <taxon>Archaea</taxon>
        <taxon>Methanobacteriati</taxon>
        <taxon>Methanobacteriota</taxon>
        <taxon>Stenosarchaea group</taxon>
        <taxon>Methanomicrobia</taxon>
        <taxon>Methanosarcinales</taxon>
        <taxon>Methanosarcinaceae</taxon>
        <taxon>Methanococcoides</taxon>
    </lineage>
</organism>
<dbReference type="SUPFAM" id="SSF54862">
    <property type="entry name" value="4Fe-4S ferredoxins"/>
    <property type="match status" value="1"/>
</dbReference>
<dbReference type="GO" id="GO:0016491">
    <property type="term" value="F:oxidoreductase activity"/>
    <property type="evidence" value="ECO:0007669"/>
    <property type="project" value="UniProtKB-ARBA"/>
</dbReference>
<reference evidence="6 7" key="1">
    <citation type="submission" date="2014-09" db="EMBL/GenBank/DDBJ databases">
        <title>Draft genome sequence of an obligately methylotrophic methanogen, Methanococcoides methylutens, isolated from marine sediment.</title>
        <authorList>
            <person name="Guan Y."/>
            <person name="Ngugi D.K."/>
            <person name="Blom J."/>
            <person name="Ali S."/>
            <person name="Ferry J.G."/>
            <person name="Stingl U."/>
        </authorList>
    </citation>
    <scope>NUCLEOTIDE SEQUENCE [LARGE SCALE GENOMIC DNA]</scope>
    <source>
        <strain evidence="6 7">DSM 2657</strain>
    </source>
</reference>
<protein>
    <submittedName>
        <fullName evidence="6">(Fe-S)-binding protein</fullName>
    </submittedName>
</protein>
<dbReference type="InterPro" id="IPR017900">
    <property type="entry name" value="4Fe4S_Fe_S_CS"/>
</dbReference>
<dbReference type="Gene3D" id="3.30.70.20">
    <property type="match status" value="1"/>
</dbReference>
<dbReference type="RefSeq" id="WP_048195541.1">
    <property type="nucleotide sequence ID" value="NZ_CAAGSM010000001.1"/>
</dbReference>
<feature type="domain" description="4Fe-4S ferredoxin-type" evidence="5">
    <location>
        <begin position="308"/>
        <end position="336"/>
    </location>
</feature>
<keyword evidence="3" id="KW-0408">Iron</keyword>
<dbReference type="AlphaFoldDB" id="A0A099SZ86"/>
<dbReference type="InterPro" id="IPR050157">
    <property type="entry name" value="PSI_iron-sulfur_center"/>
</dbReference>
<keyword evidence="7" id="KW-1185">Reference proteome</keyword>
<comment type="caution">
    <text evidence="6">The sequence shown here is derived from an EMBL/GenBank/DDBJ whole genome shotgun (WGS) entry which is preliminary data.</text>
</comment>
<dbReference type="GO" id="GO:0046872">
    <property type="term" value="F:metal ion binding"/>
    <property type="evidence" value="ECO:0007669"/>
    <property type="project" value="UniProtKB-KW"/>
</dbReference>
<name>A0A099SZ86_METMT</name>
<evidence type="ECO:0000256" key="1">
    <source>
        <dbReference type="ARBA" id="ARBA00022485"/>
    </source>
</evidence>
<evidence type="ECO:0000259" key="5">
    <source>
        <dbReference type="PROSITE" id="PS51379"/>
    </source>
</evidence>
<keyword evidence="1" id="KW-0004">4Fe-4S</keyword>
<accession>A0A099SZ86</accession>
<dbReference type="Pfam" id="PF00037">
    <property type="entry name" value="Fer4"/>
    <property type="match status" value="1"/>
</dbReference>
<evidence type="ECO:0000313" key="6">
    <source>
        <dbReference type="EMBL" id="KGK98210.1"/>
    </source>
</evidence>
<keyword evidence="4" id="KW-0411">Iron-sulfur</keyword>
<dbReference type="GO" id="GO:0051539">
    <property type="term" value="F:4 iron, 4 sulfur cluster binding"/>
    <property type="evidence" value="ECO:0007669"/>
    <property type="project" value="UniProtKB-KW"/>
</dbReference>
<gene>
    <name evidence="6" type="ORF">LI82_10850</name>
</gene>
<dbReference type="EMBL" id="JRHO01000014">
    <property type="protein sequence ID" value="KGK98210.1"/>
    <property type="molecule type" value="Genomic_DNA"/>
</dbReference>
<evidence type="ECO:0000313" key="7">
    <source>
        <dbReference type="Proteomes" id="UP000029859"/>
    </source>
</evidence>